<feature type="compositionally biased region" description="Polar residues" evidence="1">
    <location>
        <begin position="50"/>
        <end position="59"/>
    </location>
</feature>
<organism evidence="2">
    <name type="scientific">Sesamum calycinum</name>
    <dbReference type="NCBI Taxonomy" id="2727403"/>
    <lineage>
        <taxon>Eukaryota</taxon>
        <taxon>Viridiplantae</taxon>
        <taxon>Streptophyta</taxon>
        <taxon>Embryophyta</taxon>
        <taxon>Tracheophyta</taxon>
        <taxon>Spermatophyta</taxon>
        <taxon>Magnoliopsida</taxon>
        <taxon>eudicotyledons</taxon>
        <taxon>Gunneridae</taxon>
        <taxon>Pentapetalae</taxon>
        <taxon>asterids</taxon>
        <taxon>lamiids</taxon>
        <taxon>Lamiales</taxon>
        <taxon>Pedaliaceae</taxon>
        <taxon>Sesamum</taxon>
    </lineage>
</organism>
<evidence type="ECO:0000313" key="2">
    <source>
        <dbReference type="EMBL" id="KAL0351496.1"/>
    </source>
</evidence>
<dbReference type="AlphaFoldDB" id="A0AAW2P7N8"/>
<accession>A0AAW2P7N8</accession>
<reference evidence="2" key="2">
    <citation type="journal article" date="2024" name="Plant">
        <title>Genomic evolution and insights into agronomic trait innovations of Sesamum species.</title>
        <authorList>
            <person name="Miao H."/>
            <person name="Wang L."/>
            <person name="Qu L."/>
            <person name="Liu H."/>
            <person name="Sun Y."/>
            <person name="Le M."/>
            <person name="Wang Q."/>
            <person name="Wei S."/>
            <person name="Zheng Y."/>
            <person name="Lin W."/>
            <person name="Duan Y."/>
            <person name="Cao H."/>
            <person name="Xiong S."/>
            <person name="Wang X."/>
            <person name="Wei L."/>
            <person name="Li C."/>
            <person name="Ma Q."/>
            <person name="Ju M."/>
            <person name="Zhao R."/>
            <person name="Li G."/>
            <person name="Mu C."/>
            <person name="Tian Q."/>
            <person name="Mei H."/>
            <person name="Zhang T."/>
            <person name="Gao T."/>
            <person name="Zhang H."/>
        </authorList>
    </citation>
    <scope>NUCLEOTIDE SEQUENCE</scope>
    <source>
        <strain evidence="2">KEN8</strain>
    </source>
</reference>
<comment type="caution">
    <text evidence="2">The sequence shown here is derived from an EMBL/GenBank/DDBJ whole genome shotgun (WGS) entry which is preliminary data.</text>
</comment>
<proteinExistence type="predicted"/>
<protein>
    <submittedName>
        <fullName evidence="2">Uncharacterized protein</fullName>
    </submittedName>
</protein>
<sequence length="132" mass="14672">MAEGTRVVELRKDVEGLKEQLRLSAKRSKKSIEELGGMIAAIVVVMTNNPHNNHNQGQSGKAGGESQGNRGHYAGANAYHIPTKCSQVEFLRFNGEDLRGWIYICEQFFDVDDTWFDAKVKLAIVHIEGNAL</sequence>
<reference evidence="2" key="1">
    <citation type="submission" date="2020-06" db="EMBL/GenBank/DDBJ databases">
        <authorList>
            <person name="Li T."/>
            <person name="Hu X."/>
            <person name="Zhang T."/>
            <person name="Song X."/>
            <person name="Zhang H."/>
            <person name="Dai N."/>
            <person name="Sheng W."/>
            <person name="Hou X."/>
            <person name="Wei L."/>
        </authorList>
    </citation>
    <scope>NUCLEOTIDE SEQUENCE</scope>
    <source>
        <strain evidence="2">KEN8</strain>
        <tissue evidence="2">Leaf</tissue>
    </source>
</reference>
<name>A0AAW2P7N8_9LAMI</name>
<evidence type="ECO:0000256" key="1">
    <source>
        <dbReference type="SAM" id="MobiDB-lite"/>
    </source>
</evidence>
<gene>
    <name evidence="2" type="ORF">Scaly_1538300</name>
</gene>
<feature type="region of interest" description="Disordered" evidence="1">
    <location>
        <begin position="50"/>
        <end position="73"/>
    </location>
</feature>
<dbReference type="EMBL" id="JACGWM010000009">
    <property type="protein sequence ID" value="KAL0351496.1"/>
    <property type="molecule type" value="Genomic_DNA"/>
</dbReference>